<dbReference type="CDD" id="cd04784">
    <property type="entry name" value="HTH_CadR-PbrR"/>
    <property type="match status" value="1"/>
</dbReference>
<evidence type="ECO:0000313" key="3">
    <source>
        <dbReference type="EMBL" id="MFB9885477.1"/>
    </source>
</evidence>
<dbReference type="SMART" id="SM00422">
    <property type="entry name" value="HTH_MERR"/>
    <property type="match status" value="1"/>
</dbReference>
<feature type="domain" description="HTH merR-type" evidence="2">
    <location>
        <begin position="1"/>
        <end position="70"/>
    </location>
</feature>
<evidence type="ECO:0000313" key="4">
    <source>
        <dbReference type="Proteomes" id="UP001589628"/>
    </source>
</evidence>
<sequence>MKIGDLAEQADCAVETIRYYERIGLIPPPQRNPDNNYRRYSQEHLDTLNFIRHCRALDMAQEEIRRLLEARQHPQQPCQEINQLLDHHLQHVQCRIAQLSELARQLQDIRSQCQGQGAVDSCGILQELTHPSQPLGTELDASHVGGCHKG</sequence>
<dbReference type="PANTHER" id="PTHR30204">
    <property type="entry name" value="REDOX-CYCLING DRUG-SENSING TRANSCRIPTIONAL ACTIVATOR SOXR"/>
    <property type="match status" value="1"/>
</dbReference>
<dbReference type="NCBIfam" id="TIGR02047">
    <property type="entry name" value="CadR-PbrR"/>
    <property type="match status" value="1"/>
</dbReference>
<evidence type="ECO:0000259" key="2">
    <source>
        <dbReference type="PROSITE" id="PS50937"/>
    </source>
</evidence>
<comment type="caution">
    <text evidence="3">The sequence shown here is derived from an EMBL/GenBank/DDBJ whole genome shotgun (WGS) entry which is preliminary data.</text>
</comment>
<reference evidence="3 4" key="1">
    <citation type="submission" date="2024-09" db="EMBL/GenBank/DDBJ databases">
        <authorList>
            <person name="Sun Q."/>
            <person name="Mori K."/>
        </authorList>
    </citation>
    <scope>NUCLEOTIDE SEQUENCE [LARGE SCALE GENOMIC DNA]</scope>
    <source>
        <strain evidence="3 4">ATCC 51285</strain>
    </source>
</reference>
<organism evidence="3 4">
    <name type="scientific">Balneatrix alpica</name>
    <dbReference type="NCBI Taxonomy" id="75684"/>
    <lineage>
        <taxon>Bacteria</taxon>
        <taxon>Pseudomonadati</taxon>
        <taxon>Pseudomonadota</taxon>
        <taxon>Gammaproteobacteria</taxon>
        <taxon>Oceanospirillales</taxon>
        <taxon>Balneatrichaceae</taxon>
        <taxon>Balneatrix</taxon>
    </lineage>
</organism>
<dbReference type="PROSITE" id="PS50937">
    <property type="entry name" value="HTH_MERR_2"/>
    <property type="match status" value="1"/>
</dbReference>
<name>A0ABV5Z866_9GAMM</name>
<dbReference type="EMBL" id="JBHLZN010000001">
    <property type="protein sequence ID" value="MFB9885477.1"/>
    <property type="molecule type" value="Genomic_DNA"/>
</dbReference>
<dbReference type="InterPro" id="IPR047057">
    <property type="entry name" value="MerR_fam"/>
</dbReference>
<dbReference type="Gene3D" id="1.10.1660.10">
    <property type="match status" value="1"/>
</dbReference>
<protein>
    <submittedName>
        <fullName evidence="3">Cd(II)/Pb(II)-responsive transcriptional regulator</fullName>
    </submittedName>
</protein>
<dbReference type="InterPro" id="IPR011791">
    <property type="entry name" value="CadR-PbrR"/>
</dbReference>
<accession>A0ABV5Z866</accession>
<dbReference type="InterPro" id="IPR009061">
    <property type="entry name" value="DNA-bd_dom_put_sf"/>
</dbReference>
<proteinExistence type="predicted"/>
<dbReference type="RefSeq" id="WP_027313576.1">
    <property type="nucleotide sequence ID" value="NZ_JAUESS010000018.1"/>
</dbReference>
<dbReference type="PANTHER" id="PTHR30204:SF92">
    <property type="entry name" value="HTH-TYPE TRANSCRIPTIONAL REGULATOR ZNTR"/>
    <property type="match status" value="1"/>
</dbReference>
<dbReference type="SUPFAM" id="SSF46955">
    <property type="entry name" value="Putative DNA-binding domain"/>
    <property type="match status" value="1"/>
</dbReference>
<dbReference type="PROSITE" id="PS00552">
    <property type="entry name" value="HTH_MERR_1"/>
    <property type="match status" value="1"/>
</dbReference>
<keyword evidence="1" id="KW-0238">DNA-binding</keyword>
<dbReference type="Pfam" id="PF13411">
    <property type="entry name" value="MerR_1"/>
    <property type="match status" value="1"/>
</dbReference>
<keyword evidence="4" id="KW-1185">Reference proteome</keyword>
<dbReference type="InterPro" id="IPR000551">
    <property type="entry name" value="MerR-type_HTH_dom"/>
</dbReference>
<evidence type="ECO:0000256" key="1">
    <source>
        <dbReference type="ARBA" id="ARBA00023125"/>
    </source>
</evidence>
<dbReference type="Proteomes" id="UP001589628">
    <property type="component" value="Unassembled WGS sequence"/>
</dbReference>
<gene>
    <name evidence="3" type="primary">cadR</name>
    <name evidence="3" type="ORF">ACFFLH_03520</name>
</gene>